<evidence type="ECO:0000259" key="6">
    <source>
        <dbReference type="SMART" id="SM00062"/>
    </source>
</evidence>
<evidence type="ECO:0000256" key="4">
    <source>
        <dbReference type="RuleBase" id="RU003744"/>
    </source>
</evidence>
<dbReference type="PROSITE" id="PS51257">
    <property type="entry name" value="PROKAR_LIPOPROTEIN"/>
    <property type="match status" value="1"/>
</dbReference>
<dbReference type="Pfam" id="PF00497">
    <property type="entry name" value="SBP_bac_3"/>
    <property type="match status" value="1"/>
</dbReference>
<feature type="domain" description="Solute-binding protein family 3/N-terminal" evidence="6">
    <location>
        <begin position="31"/>
        <end position="247"/>
    </location>
</feature>
<feature type="chain" id="PRO_5042484346" evidence="5">
    <location>
        <begin position="29"/>
        <end position="249"/>
    </location>
</feature>
<organism evidence="7 8">
    <name type="scientific">Rhodalgimonas zhirmunskyi</name>
    <dbReference type="NCBI Taxonomy" id="2964767"/>
    <lineage>
        <taxon>Bacteria</taxon>
        <taxon>Pseudomonadati</taxon>
        <taxon>Pseudomonadota</taxon>
        <taxon>Alphaproteobacteria</taxon>
        <taxon>Rhodobacterales</taxon>
        <taxon>Roseobacteraceae</taxon>
        <taxon>Rhodalgimonas</taxon>
    </lineage>
</organism>
<evidence type="ECO:0000256" key="3">
    <source>
        <dbReference type="ARBA" id="ARBA00022729"/>
    </source>
</evidence>
<comment type="similarity">
    <text evidence="2 4">Belongs to the bacterial solute-binding protein 3 family.</text>
</comment>
<evidence type="ECO:0000256" key="5">
    <source>
        <dbReference type="SAM" id="SignalP"/>
    </source>
</evidence>
<evidence type="ECO:0000313" key="7">
    <source>
        <dbReference type="EMBL" id="MDQ2092499.1"/>
    </source>
</evidence>
<reference evidence="7" key="1">
    <citation type="submission" date="2022-07" db="EMBL/GenBank/DDBJ databases">
        <authorList>
            <person name="Otstavnykh N."/>
            <person name="Isaeva M."/>
            <person name="Bystritskaya E."/>
        </authorList>
    </citation>
    <scope>NUCLEOTIDE SEQUENCE</scope>
    <source>
        <strain evidence="7">10Alg 79</strain>
    </source>
</reference>
<dbReference type="InterPro" id="IPR018313">
    <property type="entry name" value="SBP_3_CS"/>
</dbReference>
<feature type="signal peptide" evidence="5">
    <location>
        <begin position="1"/>
        <end position="28"/>
    </location>
</feature>
<proteinExistence type="inferred from homology"/>
<reference evidence="7" key="2">
    <citation type="submission" date="2023-04" db="EMBL/GenBank/DDBJ databases">
        <title>'Rhodoalgimonas zhirmunskyi' gen. nov., isolated from a red alga.</title>
        <authorList>
            <person name="Nedashkovskaya O.I."/>
            <person name="Otstavnykh N.Y."/>
            <person name="Bystritskaya E.P."/>
            <person name="Balabanova L.A."/>
            <person name="Isaeva M.P."/>
        </authorList>
    </citation>
    <scope>NUCLEOTIDE SEQUENCE</scope>
    <source>
        <strain evidence="7">10Alg 79</strain>
    </source>
</reference>
<keyword evidence="8" id="KW-1185">Reference proteome</keyword>
<comment type="caution">
    <text evidence="7">The sequence shown here is derived from an EMBL/GenBank/DDBJ whole genome shotgun (WGS) entry which is preliminary data.</text>
</comment>
<keyword evidence="3 5" id="KW-0732">Signal</keyword>
<dbReference type="SMART" id="SM00062">
    <property type="entry name" value="PBPb"/>
    <property type="match status" value="1"/>
</dbReference>
<dbReference type="RefSeq" id="WP_317624125.1">
    <property type="nucleotide sequence ID" value="NZ_JANFFA010000001.1"/>
</dbReference>
<dbReference type="GO" id="GO:0030313">
    <property type="term" value="C:cell envelope"/>
    <property type="evidence" value="ECO:0007669"/>
    <property type="project" value="UniProtKB-SubCell"/>
</dbReference>
<dbReference type="SUPFAM" id="SSF53850">
    <property type="entry name" value="Periplasmic binding protein-like II"/>
    <property type="match status" value="1"/>
</dbReference>
<dbReference type="AlphaFoldDB" id="A0AAJ1X4H3"/>
<dbReference type="InterPro" id="IPR001638">
    <property type="entry name" value="Solute-binding_3/MltF_N"/>
</dbReference>
<evidence type="ECO:0000256" key="2">
    <source>
        <dbReference type="ARBA" id="ARBA00010333"/>
    </source>
</evidence>
<dbReference type="EMBL" id="JANFFA010000001">
    <property type="protein sequence ID" value="MDQ2092499.1"/>
    <property type="molecule type" value="Genomic_DNA"/>
</dbReference>
<dbReference type="Gene3D" id="3.40.190.10">
    <property type="entry name" value="Periplasmic binding protein-like II"/>
    <property type="match status" value="2"/>
</dbReference>
<evidence type="ECO:0000256" key="1">
    <source>
        <dbReference type="ARBA" id="ARBA00004196"/>
    </source>
</evidence>
<dbReference type="PROSITE" id="PS01039">
    <property type="entry name" value="SBP_BACTERIAL_3"/>
    <property type="match status" value="1"/>
</dbReference>
<name>A0AAJ1X4H3_9RHOB</name>
<dbReference type="Proteomes" id="UP001227162">
    <property type="component" value="Unassembled WGS sequence"/>
</dbReference>
<dbReference type="PANTHER" id="PTHR35936:SF19">
    <property type="entry name" value="AMINO-ACID-BINDING PROTEIN YXEM-RELATED"/>
    <property type="match status" value="1"/>
</dbReference>
<gene>
    <name evidence="7" type="ORF">NOI20_00070</name>
</gene>
<sequence>MISRRTILAACAAFAACAVGLSATSTRAGDVVRIATEGAYPPYSFMGAKGTPRGFEIDLGDAICARLDLTCTWIVVPWEDLRAGLEAGDYDVIMAAMSNTAERREWCDFGQDYFGNQSETRGMFVGKSTFQEPQDGTVAVQVGTIYETWLRANGYRVITYPTAGAALKAVLDGEASTTMGSPTHLEPRVYRNGRILTIIGTVAMDVGGAAAVFSKGSPLRDKFDAEMDKMRADGSLAKISGKWFGSKEL</sequence>
<accession>A0AAJ1X4H3</accession>
<comment type="subcellular location">
    <subcellularLocation>
        <location evidence="1">Cell envelope</location>
    </subcellularLocation>
</comment>
<evidence type="ECO:0000313" key="8">
    <source>
        <dbReference type="Proteomes" id="UP001227162"/>
    </source>
</evidence>
<dbReference type="PANTHER" id="PTHR35936">
    <property type="entry name" value="MEMBRANE-BOUND LYTIC MUREIN TRANSGLYCOSYLASE F"/>
    <property type="match status" value="1"/>
</dbReference>
<protein>
    <submittedName>
        <fullName evidence="7">Transporter substrate-binding domain-containing protein</fullName>
    </submittedName>
</protein>